<dbReference type="AlphaFoldDB" id="A0A5A5THW9"/>
<reference evidence="2 3" key="1">
    <citation type="submission" date="2019-01" db="EMBL/GenBank/DDBJ databases">
        <title>Draft genome sequence of Dictyobacter sp. Uno17.</title>
        <authorList>
            <person name="Wang C.M."/>
            <person name="Zheng Y."/>
            <person name="Sakai Y."/>
            <person name="Abe K."/>
            <person name="Yokota A."/>
            <person name="Yabe S."/>
        </authorList>
    </citation>
    <scope>NUCLEOTIDE SEQUENCE [LARGE SCALE GENOMIC DNA]</scope>
    <source>
        <strain evidence="2 3">Uno17</strain>
    </source>
</reference>
<name>A0A5A5THW9_9CHLR</name>
<accession>A0A5A5THW9</accession>
<dbReference type="SMART" id="SM00943">
    <property type="entry name" value="Prim-Pol"/>
    <property type="match status" value="1"/>
</dbReference>
<comment type="caution">
    <text evidence="2">The sequence shown here is derived from an EMBL/GenBank/DDBJ whole genome shotgun (WGS) entry which is preliminary data.</text>
</comment>
<protein>
    <recommendedName>
        <fullName evidence="1">DNA primase/polymerase bifunctional N-terminal domain-containing protein</fullName>
    </recommendedName>
</protein>
<sequence>MRQITRAIQTTYPSVCRLQDAAYDYARQGWRVLPLHGLITNASGILACTCAQIACAKAGQHPLGAMDIQRATSDLATLQTWWRQDEDANIGIVTGDGLLVIEIDSLRGGSLTQFKQLYAIPETAWTRIPDGRWQLYFIYNRALSLHSTRNKLGPGIVTYGEGSYAVAPPSRLPHGTAHWQDDSSPAHLPAVLLPFMLDSKIIGPAWLQTEQQPSTAADELAQLLARRPLLWSPDDYEKRS</sequence>
<keyword evidence="3" id="KW-1185">Reference proteome</keyword>
<proteinExistence type="predicted"/>
<dbReference type="Pfam" id="PF09250">
    <property type="entry name" value="Prim-Pol"/>
    <property type="match status" value="1"/>
</dbReference>
<feature type="domain" description="DNA primase/polymerase bifunctional N-terminal" evidence="1">
    <location>
        <begin position="22"/>
        <end position="192"/>
    </location>
</feature>
<gene>
    <name evidence="2" type="ORF">KDI_43000</name>
</gene>
<dbReference type="EMBL" id="BIXY01000081">
    <property type="protein sequence ID" value="GCF10736.1"/>
    <property type="molecule type" value="Genomic_DNA"/>
</dbReference>
<evidence type="ECO:0000259" key="1">
    <source>
        <dbReference type="SMART" id="SM00943"/>
    </source>
</evidence>
<dbReference type="CDD" id="cd04859">
    <property type="entry name" value="Prim_Pol"/>
    <property type="match status" value="1"/>
</dbReference>
<dbReference type="OrthoDB" id="158067at2"/>
<evidence type="ECO:0000313" key="3">
    <source>
        <dbReference type="Proteomes" id="UP000322530"/>
    </source>
</evidence>
<evidence type="ECO:0000313" key="2">
    <source>
        <dbReference type="EMBL" id="GCF10736.1"/>
    </source>
</evidence>
<dbReference type="SUPFAM" id="SSF56747">
    <property type="entry name" value="Prim-pol domain"/>
    <property type="match status" value="1"/>
</dbReference>
<dbReference type="Proteomes" id="UP000322530">
    <property type="component" value="Unassembled WGS sequence"/>
</dbReference>
<organism evidence="2 3">
    <name type="scientific">Dictyobacter arantiisoli</name>
    <dbReference type="NCBI Taxonomy" id="2014874"/>
    <lineage>
        <taxon>Bacteria</taxon>
        <taxon>Bacillati</taxon>
        <taxon>Chloroflexota</taxon>
        <taxon>Ktedonobacteria</taxon>
        <taxon>Ktedonobacterales</taxon>
        <taxon>Dictyobacteraceae</taxon>
        <taxon>Dictyobacter</taxon>
    </lineage>
</organism>
<dbReference type="InterPro" id="IPR015330">
    <property type="entry name" value="DNA_primase/pol_bifunc_N"/>
</dbReference>
<dbReference type="RefSeq" id="WP_149403608.1">
    <property type="nucleotide sequence ID" value="NZ_BIXY01000081.1"/>
</dbReference>